<reference evidence="3" key="1">
    <citation type="journal article" date="2010" name="Stand. Genomic Sci.">
        <title>Complete genome sequence of 'Thermobaculum terrenum' type strain (YNP1).</title>
        <authorList>
            <person name="Kiss H."/>
            <person name="Cleland D."/>
            <person name="Lapidus A."/>
            <person name="Lucas S."/>
            <person name="Glavina Del Rio T."/>
            <person name="Nolan M."/>
            <person name="Tice H."/>
            <person name="Han C."/>
            <person name="Goodwin L."/>
            <person name="Pitluck S."/>
            <person name="Liolios K."/>
            <person name="Ivanova N."/>
            <person name="Mavromatis K."/>
            <person name="Ovchinnikova G."/>
            <person name="Pati A."/>
            <person name="Chen A."/>
            <person name="Palaniappan K."/>
            <person name="Land M."/>
            <person name="Hauser L."/>
            <person name="Chang Y."/>
            <person name="Jeffries C."/>
            <person name="Lu M."/>
            <person name="Brettin T."/>
            <person name="Detter J."/>
            <person name="Goker M."/>
            <person name="Tindall B."/>
            <person name="Beck B."/>
            <person name="McDermott T."/>
            <person name="Woyke T."/>
            <person name="Bristow J."/>
            <person name="Eisen J."/>
            <person name="Markowitz V."/>
            <person name="Hugenholtz P."/>
            <person name="Kyrpides N."/>
            <person name="Klenk H."/>
            <person name="Cheng J."/>
        </authorList>
    </citation>
    <scope>NUCLEOTIDE SEQUENCE [LARGE SCALE GENOMIC DNA]</scope>
    <source>
        <strain evidence="3">ATCC BAA-798 / YNP1</strain>
    </source>
</reference>
<protein>
    <submittedName>
        <fullName evidence="2">Uncharacterized protein</fullName>
    </submittedName>
</protein>
<organism evidence="2 3">
    <name type="scientific">Thermobaculum terrenum (strain ATCC BAA-798 / CCMEE 7001 / YNP1)</name>
    <dbReference type="NCBI Taxonomy" id="525904"/>
    <lineage>
        <taxon>Bacteria</taxon>
        <taxon>Bacillati</taxon>
        <taxon>Chloroflexota</taxon>
        <taxon>Chloroflexia</taxon>
        <taxon>Candidatus Thermobaculales</taxon>
        <taxon>Candidatus Thermobaculaceae</taxon>
        <taxon>Thermobaculum</taxon>
    </lineage>
</organism>
<sequence length="50" mass="4713">MVVGAVSGSSSERGNDIGGKAVAVPSDGPGVSGLLGEVRIGNDWTTAAGG</sequence>
<evidence type="ECO:0000313" key="3">
    <source>
        <dbReference type="Proteomes" id="UP000000323"/>
    </source>
</evidence>
<dbReference type="RefSeq" id="WP_012876400.1">
    <property type="nucleotide sequence ID" value="NC_013526.1"/>
</dbReference>
<dbReference type="EMBL" id="CP001826">
    <property type="protein sequence ID" value="ACZ43369.1"/>
    <property type="molecule type" value="Genomic_DNA"/>
</dbReference>
<evidence type="ECO:0000313" key="2">
    <source>
        <dbReference type="EMBL" id="ACZ43369.1"/>
    </source>
</evidence>
<feature type="region of interest" description="Disordered" evidence="1">
    <location>
        <begin position="1"/>
        <end position="28"/>
    </location>
</feature>
<dbReference type="HOGENOM" id="CLU_3123741_0_0_0"/>
<evidence type="ECO:0000256" key="1">
    <source>
        <dbReference type="SAM" id="MobiDB-lite"/>
    </source>
</evidence>
<accession>D1CHZ8</accession>
<keyword evidence="3" id="KW-1185">Reference proteome</keyword>
<name>D1CHZ8_THET1</name>
<dbReference type="Proteomes" id="UP000000323">
    <property type="component" value="Chromosome 2"/>
</dbReference>
<proteinExistence type="predicted"/>
<gene>
    <name evidence="2" type="ordered locus">Tter_2479</name>
</gene>
<dbReference type="KEGG" id="ttr:Tter_2479"/>
<dbReference type="AlphaFoldDB" id="D1CHZ8"/>
<dbReference type="STRING" id="525904.Tter_2479"/>